<dbReference type="PANTHER" id="PTHR12276:SF45">
    <property type="entry name" value="CLATHRIN INTERACTOR 1"/>
    <property type="match status" value="1"/>
</dbReference>
<comment type="caution">
    <text evidence="3">The sequence shown here is derived from an EMBL/GenBank/DDBJ whole genome shotgun (WGS) entry which is preliminary data.</text>
</comment>
<feature type="region of interest" description="Disordered" evidence="1">
    <location>
        <begin position="178"/>
        <end position="209"/>
    </location>
</feature>
<name>A0A8S1UTG6_9CILI</name>
<dbReference type="SMART" id="SM00273">
    <property type="entry name" value="ENTH"/>
    <property type="match status" value="1"/>
</dbReference>
<dbReference type="Pfam" id="PF01417">
    <property type="entry name" value="ENTH"/>
    <property type="match status" value="1"/>
</dbReference>
<dbReference type="GO" id="GO:0030125">
    <property type="term" value="C:clathrin vesicle coat"/>
    <property type="evidence" value="ECO:0007669"/>
    <property type="project" value="TreeGrafter"/>
</dbReference>
<dbReference type="EMBL" id="CAJJDO010000049">
    <property type="protein sequence ID" value="CAD8168410.1"/>
    <property type="molecule type" value="Genomic_DNA"/>
</dbReference>
<accession>A0A8S1UTG6</accession>
<dbReference type="AlphaFoldDB" id="A0A8S1UTG6"/>
<feature type="region of interest" description="Disordered" evidence="1">
    <location>
        <begin position="314"/>
        <end position="347"/>
    </location>
</feature>
<feature type="compositionally biased region" description="Low complexity" evidence="1">
    <location>
        <begin position="231"/>
        <end position="241"/>
    </location>
</feature>
<organism evidence="3 4">
    <name type="scientific">Paramecium pentaurelia</name>
    <dbReference type="NCBI Taxonomy" id="43138"/>
    <lineage>
        <taxon>Eukaryota</taxon>
        <taxon>Sar</taxon>
        <taxon>Alveolata</taxon>
        <taxon>Ciliophora</taxon>
        <taxon>Intramacronucleata</taxon>
        <taxon>Oligohymenophorea</taxon>
        <taxon>Peniculida</taxon>
        <taxon>Parameciidae</taxon>
        <taxon>Paramecium</taxon>
    </lineage>
</organism>
<evidence type="ECO:0000259" key="2">
    <source>
        <dbReference type="PROSITE" id="PS50942"/>
    </source>
</evidence>
<feature type="region of interest" description="Disordered" evidence="1">
    <location>
        <begin position="275"/>
        <end position="300"/>
    </location>
</feature>
<dbReference type="GO" id="GO:0005768">
    <property type="term" value="C:endosome"/>
    <property type="evidence" value="ECO:0007669"/>
    <property type="project" value="TreeGrafter"/>
</dbReference>
<reference evidence="3" key="1">
    <citation type="submission" date="2021-01" db="EMBL/GenBank/DDBJ databases">
        <authorList>
            <consortium name="Genoscope - CEA"/>
            <person name="William W."/>
        </authorList>
    </citation>
    <scope>NUCLEOTIDE SEQUENCE</scope>
</reference>
<gene>
    <name evidence="3" type="ORF">PPENT_87.1.T0490073</name>
</gene>
<dbReference type="PROSITE" id="PS50942">
    <property type="entry name" value="ENTH"/>
    <property type="match status" value="1"/>
</dbReference>
<proteinExistence type="predicted"/>
<protein>
    <recommendedName>
        <fullName evidence="2">ENTH domain-containing protein</fullName>
    </recommendedName>
</protein>
<dbReference type="OrthoDB" id="4033880at2759"/>
<dbReference type="InterPro" id="IPR013809">
    <property type="entry name" value="ENTH"/>
</dbReference>
<feature type="region of interest" description="Disordered" evidence="1">
    <location>
        <begin position="222"/>
        <end position="241"/>
    </location>
</feature>
<dbReference type="CDD" id="cd03571">
    <property type="entry name" value="ENTH"/>
    <property type="match status" value="1"/>
</dbReference>
<feature type="compositionally biased region" description="Low complexity" evidence="1">
    <location>
        <begin position="192"/>
        <end position="203"/>
    </location>
</feature>
<dbReference type="GO" id="GO:0005543">
    <property type="term" value="F:phospholipid binding"/>
    <property type="evidence" value="ECO:0007669"/>
    <property type="project" value="TreeGrafter"/>
</dbReference>
<evidence type="ECO:0000313" key="3">
    <source>
        <dbReference type="EMBL" id="CAD8168410.1"/>
    </source>
</evidence>
<dbReference type="FunFam" id="1.25.40.90:FF:000006">
    <property type="entry name" value="Clathrin interactor 1"/>
    <property type="match status" value="1"/>
</dbReference>
<dbReference type="Proteomes" id="UP000689195">
    <property type="component" value="Unassembled WGS sequence"/>
</dbReference>
<dbReference type="GO" id="GO:0005886">
    <property type="term" value="C:plasma membrane"/>
    <property type="evidence" value="ECO:0007669"/>
    <property type="project" value="TreeGrafter"/>
</dbReference>
<keyword evidence="4" id="KW-1185">Reference proteome</keyword>
<evidence type="ECO:0000256" key="1">
    <source>
        <dbReference type="SAM" id="MobiDB-lite"/>
    </source>
</evidence>
<feature type="domain" description="ENTH" evidence="2">
    <location>
        <begin position="14"/>
        <end position="145"/>
    </location>
</feature>
<sequence length="554" mass="64774">MNLQAIKEAALQIKDKLTKPPLADTLIEATSNENWNTPTKLLQEISEASFGFTQCDTIMKFIWKRLDSDNKEWRRILKTLNLIDYLTKNGAPRCVGEFRDSIFKIRSFSDFILIEQGSDKGLSIREKSKQLVDLLCDEKLIEEERDNAKKIREPAGGIGAIGSNTNYQGYGRDTYKNDSYKGYGNDSQMNEASKNNANKSNNNTKSDQQTYQQKYGIWNDDGIDKSKKAETNNNNNIKNNNTIQWNVPQTEVIQPPFQETIQKLAKPIEKWDVPASKSIQQQPQQIQQAKQNTQSSQQTQKQNIIDIFDFEPQQNQQPQAPPQIQPLQPPPTQKSTNNDWGSFDNVKPQVFPQQQTQSQVLLPLDVFSQQVQQQQSMQQQQNNIFGQEQQQNQQQQLQQLYQQQQYSQPQQYYQQHQNQQTNLNLYQQNQQQSLQMNYNQSQYNSINNQQQYFQVNQQQFNQNQQKLQQTKQEDQVFGDFISTQQQKQTNNNPNDLLGMLDLKKEKEELESKKQIPIVNQQIQQNQIYPDIDTFTYNYQKKQQTFSNYQYPQGR</sequence>
<dbReference type="PANTHER" id="PTHR12276">
    <property type="entry name" value="EPSIN/ENT-RELATED"/>
    <property type="match status" value="1"/>
</dbReference>
<evidence type="ECO:0000313" key="4">
    <source>
        <dbReference type="Proteomes" id="UP000689195"/>
    </source>
</evidence>
<dbReference type="GO" id="GO:0030276">
    <property type="term" value="F:clathrin binding"/>
    <property type="evidence" value="ECO:0007669"/>
    <property type="project" value="TreeGrafter"/>
</dbReference>
<dbReference type="GO" id="GO:0006897">
    <property type="term" value="P:endocytosis"/>
    <property type="evidence" value="ECO:0007669"/>
    <property type="project" value="TreeGrafter"/>
</dbReference>
<feature type="compositionally biased region" description="Pro residues" evidence="1">
    <location>
        <begin position="319"/>
        <end position="332"/>
    </location>
</feature>